<dbReference type="GO" id="GO:0006310">
    <property type="term" value="P:DNA recombination"/>
    <property type="evidence" value="ECO:0007669"/>
    <property type="project" value="UniProtKB-KW"/>
</dbReference>
<evidence type="ECO:0000313" key="8">
    <source>
        <dbReference type="Proteomes" id="UP000190162"/>
    </source>
</evidence>
<dbReference type="InterPro" id="IPR013762">
    <property type="entry name" value="Integrase-like_cat_sf"/>
</dbReference>
<dbReference type="Pfam" id="PF00589">
    <property type="entry name" value="Phage_integrase"/>
    <property type="match status" value="1"/>
</dbReference>
<sequence>MLLKNENGYSSSYAPERVFKLRRKAVQLDMQLKLELERKGAHQDNRTLDELIDVWYRLHGKVLKDHVRLRKLLYRTSERLGNPIASQLTASTFSSYREERTKTISTTTANREHSYLRAMFNELERLGVITFPNPLVKIRQFREREGELRYLSHDEIDQLLEACAASSNRSLIYVVKVCLATGARWDEAESLKPSQIKDGKITFLNTKSGKNRSVPIQPWLFEELHSIEPVSDSKIFLSSLSAFRKAVSRTGIVLPKGQMTHVLRHTFASHYVINGGNIVKLRDTLGHSEITTTMRYAHLAPEHLEEALELNPLNKHR</sequence>
<dbReference type="CDD" id="cd00796">
    <property type="entry name" value="INT_Rci_Hp1_C"/>
    <property type="match status" value="1"/>
</dbReference>
<dbReference type="AlphaFoldDB" id="A0A1T4UR79"/>
<evidence type="ECO:0000259" key="5">
    <source>
        <dbReference type="PROSITE" id="PS51898"/>
    </source>
</evidence>
<reference evidence="8" key="1">
    <citation type="submission" date="2017-02" db="EMBL/GenBank/DDBJ databases">
        <authorList>
            <person name="Varghese N."/>
            <person name="Submissions S."/>
        </authorList>
    </citation>
    <scope>NUCLEOTIDE SEQUENCE [LARGE SCALE GENOMIC DNA]</scope>
    <source>
        <strain evidence="8">DSM 22720</strain>
    </source>
</reference>
<dbReference type="InterPro" id="IPR044068">
    <property type="entry name" value="CB"/>
</dbReference>
<feature type="domain" description="Core-binding (CB)" evidence="6">
    <location>
        <begin position="46"/>
        <end position="124"/>
    </location>
</feature>
<dbReference type="GO" id="GO:0015074">
    <property type="term" value="P:DNA integration"/>
    <property type="evidence" value="ECO:0007669"/>
    <property type="project" value="UniProtKB-KW"/>
</dbReference>
<name>A0A1T4UR79_9GAMM</name>
<evidence type="ECO:0000313" key="7">
    <source>
        <dbReference type="EMBL" id="SKA55146.1"/>
    </source>
</evidence>
<keyword evidence="8" id="KW-1185">Reference proteome</keyword>
<dbReference type="PANTHER" id="PTHR30349:SF93">
    <property type="entry name" value="FELS-2 PROPHAGE PROTEIN"/>
    <property type="match status" value="1"/>
</dbReference>
<dbReference type="Proteomes" id="UP000190162">
    <property type="component" value="Unassembled WGS sequence"/>
</dbReference>
<keyword evidence="3" id="KW-0233">DNA recombination</keyword>
<dbReference type="OrthoDB" id="9795573at2"/>
<protein>
    <submittedName>
        <fullName evidence="7">Site-specific recombinase XerD</fullName>
    </submittedName>
</protein>
<dbReference type="Pfam" id="PF24624">
    <property type="entry name" value="Int_N"/>
    <property type="match status" value="1"/>
</dbReference>
<dbReference type="RefSeq" id="WP_078752633.1">
    <property type="nucleotide sequence ID" value="NZ_FUXU01000025.1"/>
</dbReference>
<evidence type="ECO:0000256" key="3">
    <source>
        <dbReference type="ARBA" id="ARBA00023172"/>
    </source>
</evidence>
<dbReference type="PANTHER" id="PTHR30349">
    <property type="entry name" value="PHAGE INTEGRASE-RELATED"/>
    <property type="match status" value="1"/>
</dbReference>
<evidence type="ECO:0000259" key="6">
    <source>
        <dbReference type="PROSITE" id="PS51900"/>
    </source>
</evidence>
<keyword evidence="2 4" id="KW-0238">DNA-binding</keyword>
<dbReference type="InterPro" id="IPR010998">
    <property type="entry name" value="Integrase_recombinase_N"/>
</dbReference>
<accession>A0A1T4UR79</accession>
<dbReference type="InterPro" id="IPR002104">
    <property type="entry name" value="Integrase_catalytic"/>
</dbReference>
<keyword evidence="1" id="KW-0229">DNA integration</keyword>
<evidence type="ECO:0000256" key="4">
    <source>
        <dbReference type="PROSITE-ProRule" id="PRU01248"/>
    </source>
</evidence>
<gene>
    <name evidence="7" type="ORF">SAMN02745132_02282</name>
</gene>
<dbReference type="GO" id="GO:0003677">
    <property type="term" value="F:DNA binding"/>
    <property type="evidence" value="ECO:0007669"/>
    <property type="project" value="UniProtKB-UniRule"/>
</dbReference>
<dbReference type="EMBL" id="FUXU01000025">
    <property type="protein sequence ID" value="SKA55146.1"/>
    <property type="molecule type" value="Genomic_DNA"/>
</dbReference>
<dbReference type="PROSITE" id="PS51900">
    <property type="entry name" value="CB"/>
    <property type="match status" value="1"/>
</dbReference>
<dbReference type="InterPro" id="IPR057084">
    <property type="entry name" value="Int_N"/>
</dbReference>
<dbReference type="Gene3D" id="1.10.150.130">
    <property type="match status" value="1"/>
</dbReference>
<dbReference type="PROSITE" id="PS51898">
    <property type="entry name" value="TYR_RECOMBINASE"/>
    <property type="match status" value="1"/>
</dbReference>
<dbReference type="InterPro" id="IPR011010">
    <property type="entry name" value="DNA_brk_join_enz"/>
</dbReference>
<organism evidence="7 8">
    <name type="scientific">Enterovibrio nigricans DSM 22720</name>
    <dbReference type="NCBI Taxonomy" id="1121868"/>
    <lineage>
        <taxon>Bacteria</taxon>
        <taxon>Pseudomonadati</taxon>
        <taxon>Pseudomonadota</taxon>
        <taxon>Gammaproteobacteria</taxon>
        <taxon>Vibrionales</taxon>
        <taxon>Vibrionaceae</taxon>
        <taxon>Enterovibrio</taxon>
    </lineage>
</organism>
<dbReference type="Gene3D" id="1.10.443.10">
    <property type="entry name" value="Intergrase catalytic core"/>
    <property type="match status" value="1"/>
</dbReference>
<evidence type="ECO:0000256" key="2">
    <source>
        <dbReference type="ARBA" id="ARBA00023125"/>
    </source>
</evidence>
<evidence type="ECO:0000256" key="1">
    <source>
        <dbReference type="ARBA" id="ARBA00022908"/>
    </source>
</evidence>
<proteinExistence type="predicted"/>
<dbReference type="SUPFAM" id="SSF56349">
    <property type="entry name" value="DNA breaking-rejoining enzymes"/>
    <property type="match status" value="1"/>
</dbReference>
<dbReference type="InterPro" id="IPR050090">
    <property type="entry name" value="Tyrosine_recombinase_XerCD"/>
</dbReference>
<feature type="domain" description="Tyr recombinase" evidence="5">
    <location>
        <begin position="146"/>
        <end position="309"/>
    </location>
</feature>